<proteinExistence type="predicted"/>
<dbReference type="AlphaFoldDB" id="A0A125T2H1"/>
<dbReference type="RefSeq" id="WP_096350351.1">
    <property type="nucleotide sequence ID" value="NZ_AP017313.1"/>
</dbReference>
<sequence length="269" mass="29719">MDNDIKYTNNPRNGKALVGVILLMVGAILLLQQYIIPGWVKLWPLWLIGWGVFTGAKSNFQKNSFFVLVGLGVVFLFTENIHNAGGFIWPLGIISFGLWMILRRRNTYDKDYWKKHYSYKWDPSASASAVGGTPPVEEVNYTEVPPKETYSGYAHAGDDYLDAVSVFGGVKKTILSKDFKGGEIVNIFGGAELDFTQADINGRVIIDITQIFGGTKIIVPSHWQVVSDLAAVFASVDDKRMKTTASPNSEKVLVLKGVSIFAGVDVRSF</sequence>
<dbReference type="InterPro" id="IPR024425">
    <property type="entry name" value="LiaF-like_C"/>
</dbReference>
<dbReference type="Proteomes" id="UP000218263">
    <property type="component" value="Chromosome"/>
</dbReference>
<dbReference type="PANTHER" id="PTHR40763:SF5">
    <property type="entry name" value="MEMBRANE PROTEIN"/>
    <property type="match status" value="1"/>
</dbReference>
<protein>
    <submittedName>
        <fullName evidence="3">Uncharacterized protein</fullName>
    </submittedName>
</protein>
<name>A0A125T2H1_9SPHI</name>
<feature type="domain" description="Cell wall-active antibiotics response LiaF-like C-terminal" evidence="1">
    <location>
        <begin position="179"/>
        <end position="238"/>
    </location>
</feature>
<gene>
    <name evidence="3" type="ORF">MgSA37_01228</name>
</gene>
<evidence type="ECO:0000313" key="3">
    <source>
        <dbReference type="EMBL" id="BAU53061.1"/>
    </source>
</evidence>
<dbReference type="InterPro" id="IPR054331">
    <property type="entry name" value="LiaF_TM"/>
</dbReference>
<dbReference type="PANTHER" id="PTHR40763">
    <property type="entry name" value="MEMBRANE PROTEIN-RELATED"/>
    <property type="match status" value="1"/>
</dbReference>
<evidence type="ECO:0000259" key="2">
    <source>
        <dbReference type="Pfam" id="PF22570"/>
    </source>
</evidence>
<accession>A0A125T2H1</accession>
<dbReference type="KEGG" id="mgot:MgSA37_01228"/>
<reference evidence="3 4" key="1">
    <citation type="submission" date="2015-12" db="EMBL/GenBank/DDBJ databases">
        <title>Genome sequence of Mucilaginibacter gotjawali.</title>
        <authorList>
            <person name="Lee J.S."/>
            <person name="Lee K.C."/>
            <person name="Kim K.K."/>
            <person name="Lee B.W."/>
        </authorList>
    </citation>
    <scope>NUCLEOTIDE SEQUENCE [LARGE SCALE GENOMIC DNA]</scope>
    <source>
        <strain evidence="3 4">SA3-7</strain>
    </source>
</reference>
<dbReference type="OrthoDB" id="129627at2"/>
<organism evidence="3 4">
    <name type="scientific">Mucilaginibacter gotjawali</name>
    <dbReference type="NCBI Taxonomy" id="1550579"/>
    <lineage>
        <taxon>Bacteria</taxon>
        <taxon>Pseudomonadati</taxon>
        <taxon>Bacteroidota</taxon>
        <taxon>Sphingobacteriia</taxon>
        <taxon>Sphingobacteriales</taxon>
        <taxon>Sphingobacteriaceae</taxon>
        <taxon>Mucilaginibacter</taxon>
    </lineage>
</organism>
<feature type="domain" description="LiaF transmembrane" evidence="2">
    <location>
        <begin position="17"/>
        <end position="106"/>
    </location>
</feature>
<evidence type="ECO:0000259" key="1">
    <source>
        <dbReference type="Pfam" id="PF09922"/>
    </source>
</evidence>
<dbReference type="EMBL" id="AP017313">
    <property type="protein sequence ID" value="BAU53061.1"/>
    <property type="molecule type" value="Genomic_DNA"/>
</dbReference>
<evidence type="ECO:0000313" key="4">
    <source>
        <dbReference type="Proteomes" id="UP000218263"/>
    </source>
</evidence>
<dbReference type="Pfam" id="PF22570">
    <property type="entry name" value="LiaF-TM"/>
    <property type="match status" value="1"/>
</dbReference>
<keyword evidence="4" id="KW-1185">Reference proteome</keyword>
<dbReference type="Pfam" id="PF09922">
    <property type="entry name" value="LiaF-like_C"/>
    <property type="match status" value="1"/>
</dbReference>